<evidence type="ECO:0000313" key="3">
    <source>
        <dbReference type="Proteomes" id="UP001159042"/>
    </source>
</evidence>
<organism evidence="2 3">
    <name type="scientific">Exocentrus adspersus</name>
    <dbReference type="NCBI Taxonomy" id="1586481"/>
    <lineage>
        <taxon>Eukaryota</taxon>
        <taxon>Metazoa</taxon>
        <taxon>Ecdysozoa</taxon>
        <taxon>Arthropoda</taxon>
        <taxon>Hexapoda</taxon>
        <taxon>Insecta</taxon>
        <taxon>Pterygota</taxon>
        <taxon>Neoptera</taxon>
        <taxon>Endopterygota</taxon>
        <taxon>Coleoptera</taxon>
        <taxon>Polyphaga</taxon>
        <taxon>Cucujiformia</taxon>
        <taxon>Chrysomeloidea</taxon>
        <taxon>Cerambycidae</taxon>
        <taxon>Lamiinae</taxon>
        <taxon>Acanthocinini</taxon>
        <taxon>Exocentrus</taxon>
    </lineage>
</organism>
<protein>
    <submittedName>
        <fullName evidence="2">Uncharacterized protein</fullName>
    </submittedName>
</protein>
<comment type="caution">
    <text evidence="2">The sequence shown here is derived from an EMBL/GenBank/DDBJ whole genome shotgun (WGS) entry which is preliminary data.</text>
</comment>
<proteinExistence type="predicted"/>
<reference evidence="2 3" key="1">
    <citation type="journal article" date="2023" name="Insect Mol. Biol.">
        <title>Genome sequencing provides insights into the evolution of gene families encoding plant cell wall-degrading enzymes in longhorned beetles.</title>
        <authorList>
            <person name="Shin N.R."/>
            <person name="Okamura Y."/>
            <person name="Kirsch R."/>
            <person name="Pauchet Y."/>
        </authorList>
    </citation>
    <scope>NUCLEOTIDE SEQUENCE [LARGE SCALE GENOMIC DNA]</scope>
    <source>
        <strain evidence="2">EAD_L_NR</strain>
    </source>
</reference>
<keyword evidence="3" id="KW-1185">Reference proteome</keyword>
<dbReference type="EMBL" id="JANEYG010000063">
    <property type="protein sequence ID" value="KAJ8914800.1"/>
    <property type="molecule type" value="Genomic_DNA"/>
</dbReference>
<accession>A0AAV8VL94</accession>
<sequence>MKRKEFMSHPSQLAAAFVNPTLKNINFSEDEINGAIDFIMELSGQLNLNEEEVFKDIGEYYSNQSLWANENIWKASKAVDPRTWWQVYCSKRALMSEEQLFCFINQANEDKEEYNDDNNSGNNLDNVVIVAADRKEEKGLEEEIDFEENLHSESEFSGYSDLENELIQELERSSEDESQTDEKTEWYSTQENSMEIEMESDSRNIEENEVVELQEGEGQNSVKCIQTEGDKNIILVPVGARFLKIFEPPNSNNNN</sequence>
<evidence type="ECO:0000313" key="2">
    <source>
        <dbReference type="EMBL" id="KAJ8914800.1"/>
    </source>
</evidence>
<feature type="region of interest" description="Disordered" evidence="1">
    <location>
        <begin position="170"/>
        <end position="203"/>
    </location>
</feature>
<gene>
    <name evidence="2" type="ORF">NQ315_014545</name>
</gene>
<feature type="compositionally biased region" description="Basic and acidic residues" evidence="1">
    <location>
        <begin position="170"/>
        <end position="185"/>
    </location>
</feature>
<dbReference type="Proteomes" id="UP001159042">
    <property type="component" value="Unassembled WGS sequence"/>
</dbReference>
<name>A0AAV8VL94_9CUCU</name>
<dbReference type="AlphaFoldDB" id="A0AAV8VL94"/>
<evidence type="ECO:0000256" key="1">
    <source>
        <dbReference type="SAM" id="MobiDB-lite"/>
    </source>
</evidence>